<dbReference type="EMBL" id="JACJQY010000033">
    <property type="protein sequence ID" value="MBD2318707.1"/>
    <property type="molecule type" value="Genomic_DNA"/>
</dbReference>
<dbReference type="Gene3D" id="2.160.20.80">
    <property type="entry name" value="E3 ubiquitin-protein ligase SopA"/>
    <property type="match status" value="2"/>
</dbReference>
<keyword evidence="4" id="KW-1185">Reference proteome</keyword>
<evidence type="ECO:0000256" key="1">
    <source>
        <dbReference type="ARBA" id="ARBA00022737"/>
    </source>
</evidence>
<keyword evidence="2" id="KW-0812">Transmembrane</keyword>
<gene>
    <name evidence="3" type="ORF">H6G05_17870</name>
</gene>
<dbReference type="InterPro" id="IPR001646">
    <property type="entry name" value="5peptide_repeat"/>
</dbReference>
<dbReference type="PANTHER" id="PTHR47485:SF1">
    <property type="entry name" value="THYLAKOID LUMENAL 17.4 KDA PROTEIN, CHLOROPLASTIC"/>
    <property type="match status" value="1"/>
</dbReference>
<evidence type="ECO:0000313" key="3">
    <source>
        <dbReference type="EMBL" id="MBD2318707.1"/>
    </source>
</evidence>
<dbReference type="RefSeq" id="WP_190579951.1">
    <property type="nucleotide sequence ID" value="NZ_CAWPQU010000027.1"/>
</dbReference>
<organism evidence="3 4">
    <name type="scientific">Phormidium tenue FACHB-1050</name>
    <dbReference type="NCBI Taxonomy" id="2692857"/>
    <lineage>
        <taxon>Bacteria</taxon>
        <taxon>Bacillati</taxon>
        <taxon>Cyanobacteriota</taxon>
        <taxon>Cyanophyceae</taxon>
        <taxon>Oscillatoriophycideae</taxon>
        <taxon>Oscillatoriales</taxon>
        <taxon>Oscillatoriaceae</taxon>
        <taxon>Phormidium</taxon>
    </lineage>
</organism>
<protein>
    <submittedName>
        <fullName evidence="3">Pentapeptide repeat-containing protein</fullName>
    </submittedName>
</protein>
<proteinExistence type="predicted"/>
<dbReference type="Proteomes" id="UP000618445">
    <property type="component" value="Unassembled WGS sequence"/>
</dbReference>
<dbReference type="Pfam" id="PF00805">
    <property type="entry name" value="Pentapeptide"/>
    <property type="match status" value="4"/>
</dbReference>
<evidence type="ECO:0000256" key="2">
    <source>
        <dbReference type="SAM" id="Phobius"/>
    </source>
</evidence>
<comment type="caution">
    <text evidence="3">The sequence shown here is derived from an EMBL/GenBank/DDBJ whole genome shotgun (WGS) entry which is preliminary data.</text>
</comment>
<keyword evidence="2" id="KW-0472">Membrane</keyword>
<keyword evidence="2" id="KW-1133">Transmembrane helix</keyword>
<reference evidence="3 4" key="1">
    <citation type="journal article" date="2020" name="ISME J.">
        <title>Comparative genomics reveals insights into cyanobacterial evolution and habitat adaptation.</title>
        <authorList>
            <person name="Chen M.Y."/>
            <person name="Teng W.K."/>
            <person name="Zhao L."/>
            <person name="Hu C.X."/>
            <person name="Zhou Y.K."/>
            <person name="Han B.P."/>
            <person name="Song L.R."/>
            <person name="Shu W.S."/>
        </authorList>
    </citation>
    <scope>NUCLEOTIDE SEQUENCE [LARGE SCALE GENOMIC DNA]</scope>
    <source>
        <strain evidence="3 4">FACHB-1050</strain>
    </source>
</reference>
<dbReference type="PANTHER" id="PTHR47485">
    <property type="entry name" value="THYLAKOID LUMENAL 17.4 KDA PROTEIN, CHLOROPLASTIC"/>
    <property type="match status" value="1"/>
</dbReference>
<name>A0ABR8CG90_9CYAN</name>
<keyword evidence="1" id="KW-0677">Repeat</keyword>
<accession>A0ABR8CG90</accession>
<dbReference type="SUPFAM" id="SSF141571">
    <property type="entry name" value="Pentapeptide repeat-like"/>
    <property type="match status" value="2"/>
</dbReference>
<evidence type="ECO:0000313" key="4">
    <source>
        <dbReference type="Proteomes" id="UP000618445"/>
    </source>
</evidence>
<feature type="transmembrane region" description="Helical" evidence="2">
    <location>
        <begin position="121"/>
        <end position="141"/>
    </location>
</feature>
<feature type="transmembrane region" description="Helical" evidence="2">
    <location>
        <begin position="58"/>
        <end position="79"/>
    </location>
</feature>
<sequence length="511" mass="56970">MTIALNYIKQVLFKYNFCTYRDKNMSSKNIDKQRKNLKQSHSKVALELTRDINNKKMIWLIPSVLIGIIVIIISLAIAFPPPWEWAGMGTSSQKSLETVEMISGKVTKTTTTTKFDSAKTLWDWMSLFLAPLTLFIVGFGFQSSQEKIREAKEKSEKFKIEKAQRADATEAYFDRVSGILLEKDLLNIEEDNPSLKAALNVIRAKTLSVLIRIQDDKDYLRESVIIFLYSAQFLTEGKLHISLSESCLLNADFQGVDLSKVDLSETDLSEANFSLAKLNYTNFSKTDLQKSIFTFAELIKSNFSESELSESNFSFADLTKANLSKANLSEANLSETIIIGANFSNATLDKAKFEKANTNMELKGVIPEDELVNFKGAILTNANLTKANFLEADFEGANLSGANLSEVNFQKANLSSADLSGAKLIDANLYDTKLIGANLTKANLTRAKLIYTQIFNANLTEANLEYADLTGFTKNNVTGTKFNGTKFRDNKGISLETKEYIKSVGGKFRDS</sequence>